<reference evidence="1 2" key="1">
    <citation type="journal article" date="2018" name="Science">
        <title>The opium poppy genome and morphinan production.</title>
        <authorList>
            <person name="Guo L."/>
            <person name="Winzer T."/>
            <person name="Yang X."/>
            <person name="Li Y."/>
            <person name="Ning Z."/>
            <person name="He Z."/>
            <person name="Teodor R."/>
            <person name="Lu Y."/>
            <person name="Bowser T.A."/>
            <person name="Graham I.A."/>
            <person name="Ye K."/>
        </authorList>
    </citation>
    <scope>NUCLEOTIDE SEQUENCE [LARGE SCALE GENOMIC DNA]</scope>
    <source>
        <strain evidence="2">cv. HN1</strain>
        <tissue evidence="1">Leaves</tissue>
    </source>
</reference>
<gene>
    <name evidence="1" type="ORF">C5167_046158</name>
</gene>
<keyword evidence="2" id="KW-1185">Reference proteome</keyword>
<evidence type="ECO:0000313" key="2">
    <source>
        <dbReference type="Proteomes" id="UP000316621"/>
    </source>
</evidence>
<protein>
    <submittedName>
        <fullName evidence="1">Uncharacterized protein</fullName>
    </submittedName>
</protein>
<dbReference type="Proteomes" id="UP000316621">
    <property type="component" value="Chromosome 11"/>
</dbReference>
<dbReference type="AlphaFoldDB" id="A0A4Y7LFF3"/>
<dbReference type="EMBL" id="CM010725">
    <property type="protein sequence ID" value="RZC83370.1"/>
    <property type="molecule type" value="Genomic_DNA"/>
</dbReference>
<name>A0A4Y7LFF3_PAPSO</name>
<proteinExistence type="predicted"/>
<sequence>MEIAVVLICKAAEISYIAPTVASRSPRPLRFLLGGKGLEEAADLRLFRLVDMSMSSPGG</sequence>
<accession>A0A4Y7LFF3</accession>
<organism evidence="1 2">
    <name type="scientific">Papaver somniferum</name>
    <name type="common">Opium poppy</name>
    <dbReference type="NCBI Taxonomy" id="3469"/>
    <lineage>
        <taxon>Eukaryota</taxon>
        <taxon>Viridiplantae</taxon>
        <taxon>Streptophyta</taxon>
        <taxon>Embryophyta</taxon>
        <taxon>Tracheophyta</taxon>
        <taxon>Spermatophyta</taxon>
        <taxon>Magnoliopsida</taxon>
        <taxon>Ranunculales</taxon>
        <taxon>Papaveraceae</taxon>
        <taxon>Papaveroideae</taxon>
        <taxon>Papaver</taxon>
    </lineage>
</organism>
<dbReference type="Gramene" id="RZC83370">
    <property type="protein sequence ID" value="RZC83370"/>
    <property type="gene ID" value="C5167_046158"/>
</dbReference>
<evidence type="ECO:0000313" key="1">
    <source>
        <dbReference type="EMBL" id="RZC83370.1"/>
    </source>
</evidence>